<dbReference type="OrthoDB" id="3005703at2759"/>
<dbReference type="InterPro" id="IPR036279">
    <property type="entry name" value="5-3_exonuclease_C_sf"/>
</dbReference>
<dbReference type="SUPFAM" id="SSF47807">
    <property type="entry name" value="5' to 3' exonuclease, C-terminal subdomain"/>
    <property type="match status" value="1"/>
</dbReference>
<protein>
    <recommendedName>
        <fullName evidence="8">XPG-I domain-containing protein</fullName>
    </recommendedName>
</protein>
<keyword evidence="1" id="KW-0540">Nuclease</keyword>
<evidence type="ECO:0000256" key="3">
    <source>
        <dbReference type="SAM" id="MobiDB-lite"/>
    </source>
</evidence>
<evidence type="ECO:0000256" key="2">
    <source>
        <dbReference type="ARBA" id="ARBA00022801"/>
    </source>
</evidence>
<dbReference type="InterPro" id="IPR029060">
    <property type="entry name" value="PIN-like_dom_sf"/>
</dbReference>
<evidence type="ECO:0000313" key="7">
    <source>
        <dbReference type="Proteomes" id="UP000646827"/>
    </source>
</evidence>
<dbReference type="SUPFAM" id="SSF88723">
    <property type="entry name" value="PIN domain-like"/>
    <property type="match status" value="1"/>
</dbReference>
<dbReference type="InterPro" id="IPR006086">
    <property type="entry name" value="XPG-I_dom"/>
</dbReference>
<dbReference type="Pfam" id="PF00752">
    <property type="entry name" value="XPG_N"/>
    <property type="match status" value="1"/>
</dbReference>
<dbReference type="PANTHER" id="PTHR11081">
    <property type="entry name" value="FLAP ENDONUCLEASE FAMILY MEMBER"/>
    <property type="match status" value="1"/>
</dbReference>
<dbReference type="Proteomes" id="UP000646827">
    <property type="component" value="Unassembled WGS sequence"/>
</dbReference>
<dbReference type="InterPro" id="IPR006084">
    <property type="entry name" value="XPG/Rad2"/>
</dbReference>
<keyword evidence="7" id="KW-1185">Reference proteome</keyword>
<accession>A0A8H7RV55</accession>
<proteinExistence type="predicted"/>
<name>A0A8H7RV55_9FUNG</name>
<dbReference type="SMART" id="SM00484">
    <property type="entry name" value="XPGI"/>
    <property type="match status" value="1"/>
</dbReference>
<dbReference type="EMBL" id="JAEPRB010000314">
    <property type="protein sequence ID" value="KAG2217245.1"/>
    <property type="molecule type" value="Genomic_DNA"/>
</dbReference>
<feature type="domain" description="XPG N-terminal" evidence="5">
    <location>
        <begin position="1"/>
        <end position="107"/>
    </location>
</feature>
<gene>
    <name evidence="6" type="ORF">INT45_012193</name>
</gene>
<dbReference type="Pfam" id="PF00867">
    <property type="entry name" value="XPG_I"/>
    <property type="match status" value="1"/>
</dbReference>
<dbReference type="SMART" id="SM00485">
    <property type="entry name" value="XPGN"/>
    <property type="match status" value="1"/>
</dbReference>
<dbReference type="CDD" id="cd09870">
    <property type="entry name" value="PIN_YEN1"/>
    <property type="match status" value="1"/>
</dbReference>
<organism evidence="6 7">
    <name type="scientific">Circinella minor</name>
    <dbReference type="NCBI Taxonomy" id="1195481"/>
    <lineage>
        <taxon>Eukaryota</taxon>
        <taxon>Fungi</taxon>
        <taxon>Fungi incertae sedis</taxon>
        <taxon>Mucoromycota</taxon>
        <taxon>Mucoromycotina</taxon>
        <taxon>Mucoromycetes</taxon>
        <taxon>Mucorales</taxon>
        <taxon>Lichtheimiaceae</taxon>
        <taxon>Circinella</taxon>
    </lineage>
</organism>
<feature type="domain" description="XPG-I" evidence="4">
    <location>
        <begin position="112"/>
        <end position="182"/>
    </location>
</feature>
<dbReference type="PRINTS" id="PR00853">
    <property type="entry name" value="XPGRADSUPER"/>
</dbReference>
<dbReference type="Gene3D" id="3.40.50.1010">
    <property type="entry name" value="5'-nuclease"/>
    <property type="match status" value="2"/>
</dbReference>
<feature type="region of interest" description="Disordered" evidence="3">
    <location>
        <begin position="351"/>
        <end position="390"/>
    </location>
</feature>
<reference evidence="6 7" key="1">
    <citation type="submission" date="2020-12" db="EMBL/GenBank/DDBJ databases">
        <title>Metabolic potential, ecology and presence of endohyphal bacteria is reflected in genomic diversity of Mucoromycotina.</title>
        <authorList>
            <person name="Muszewska A."/>
            <person name="Okrasinska A."/>
            <person name="Steczkiewicz K."/>
            <person name="Drgas O."/>
            <person name="Orlowska M."/>
            <person name="Perlinska-Lenart U."/>
            <person name="Aleksandrzak-Piekarczyk T."/>
            <person name="Szatraj K."/>
            <person name="Zielenkiewicz U."/>
            <person name="Pilsyk S."/>
            <person name="Malc E."/>
            <person name="Mieczkowski P."/>
            <person name="Kruszewska J.S."/>
            <person name="Biernat P."/>
            <person name="Pawlowska J."/>
        </authorList>
    </citation>
    <scope>NUCLEOTIDE SEQUENCE [LARGE SCALE GENOMIC DNA]</scope>
    <source>
        <strain evidence="6 7">CBS 142.35</strain>
    </source>
</reference>
<evidence type="ECO:0000259" key="5">
    <source>
        <dbReference type="SMART" id="SM00485"/>
    </source>
</evidence>
<dbReference type="GO" id="GO:0006281">
    <property type="term" value="P:DNA repair"/>
    <property type="evidence" value="ECO:0007669"/>
    <property type="project" value="UniProtKB-ARBA"/>
</dbReference>
<dbReference type="PANTHER" id="PTHR11081:SF75">
    <property type="entry name" value="ENDONUCLEASE, PUTATIVE (AFU_ORTHOLOGUE AFUA_3G13260)-RELATED"/>
    <property type="match status" value="1"/>
</dbReference>
<feature type="compositionally biased region" description="Polar residues" evidence="3">
    <location>
        <begin position="353"/>
        <end position="372"/>
    </location>
</feature>
<evidence type="ECO:0008006" key="8">
    <source>
        <dbReference type="Google" id="ProtNLM"/>
    </source>
</evidence>
<comment type="caution">
    <text evidence="6">The sequence shown here is derived from an EMBL/GenBank/DDBJ whole genome shotgun (WGS) entry which is preliminary data.</text>
</comment>
<evidence type="ECO:0000259" key="4">
    <source>
        <dbReference type="SMART" id="SM00484"/>
    </source>
</evidence>
<evidence type="ECO:0000256" key="1">
    <source>
        <dbReference type="ARBA" id="ARBA00022722"/>
    </source>
</evidence>
<evidence type="ECO:0000313" key="6">
    <source>
        <dbReference type="EMBL" id="KAG2217245.1"/>
    </source>
</evidence>
<dbReference type="InterPro" id="IPR006085">
    <property type="entry name" value="XPG_DNA_repair_N"/>
</dbReference>
<dbReference type="GO" id="GO:0017108">
    <property type="term" value="F:5'-flap endonuclease activity"/>
    <property type="evidence" value="ECO:0007669"/>
    <property type="project" value="TreeGrafter"/>
</dbReference>
<dbReference type="AlphaFoldDB" id="A0A8H7RV55"/>
<sequence length="557" mass="64320">MGIKDLWEVIEPSEKQYTLEEIASDRAQRSDKHQLRIAIDVALWTFQASSSKGGRSPELRLMFYRFCRLQELGIRAIFVFDGPGRPGWKRDREINTIPMDTEFRQALLTMIRLFDFHVWHAYGEAEAECAVLQRLDYVDLVMTGDVDVFLFGARRVVRQWPAKRYTTIPCYDMAWINQVIGLDRSDMILIALLRGSDYSHGSAQVGITIAEALARCKKHGRLMEYIQTNGDYGDYVKEEDLAEELRDALNYELKNGCSGYSNRTYSQTILDNDDFPDLQILRDFVNPKTKIQQKKSDDLAKWLERQSSPDWKELTVFCKEAFRWTTSYILRRFGSLVFPAYLTWRLRNPSVPSPTAQNSSKLTVTTTTQQISAPPPPSKRVKTTSSSSQQTQVDSFFSVTKLKNTTHQEVDNGKGKSKLNMNTDNMIVRITNEKWVKSQRMYYVEFDTNILTEFLDSLQSHLDQTGKELHFEHIFDKPRSVYLGNEDSDNDDDDVDTDVALNEKDPKKICRRWISADLVDPSYPRQVKEFKAQKAKREQMKAAKNNLPDIITIPDSP</sequence>
<keyword evidence="2" id="KW-0378">Hydrolase</keyword>